<dbReference type="OrthoDB" id="4569463at2759"/>
<protein>
    <submittedName>
        <fullName evidence="2 3">Uncharacterized protein</fullName>
    </submittedName>
</protein>
<reference evidence="2" key="3">
    <citation type="submission" date="2011-03" db="EMBL/GenBank/DDBJ databases">
        <title>Annotation of Magnaporthe poae ATCC 64411.</title>
        <authorList>
            <person name="Ma L.-J."/>
            <person name="Dead R."/>
            <person name="Young S.K."/>
            <person name="Zeng Q."/>
            <person name="Gargeya S."/>
            <person name="Fitzgerald M."/>
            <person name="Haas B."/>
            <person name="Abouelleil A."/>
            <person name="Alvarado L."/>
            <person name="Arachchi H.M."/>
            <person name="Berlin A."/>
            <person name="Brown A."/>
            <person name="Chapman S.B."/>
            <person name="Chen Z."/>
            <person name="Dunbar C."/>
            <person name="Freedman E."/>
            <person name="Gearin G."/>
            <person name="Gellesch M."/>
            <person name="Goldberg J."/>
            <person name="Griggs A."/>
            <person name="Gujja S."/>
            <person name="Heiman D."/>
            <person name="Howarth C."/>
            <person name="Larson L."/>
            <person name="Lui A."/>
            <person name="MacDonald P.J.P."/>
            <person name="Mehta T."/>
            <person name="Montmayeur A."/>
            <person name="Murphy C."/>
            <person name="Neiman D."/>
            <person name="Pearson M."/>
            <person name="Priest M."/>
            <person name="Roberts A."/>
            <person name="Saif S."/>
            <person name="Shea T."/>
            <person name="Shenoy N."/>
            <person name="Sisk P."/>
            <person name="Stolte C."/>
            <person name="Sykes S."/>
            <person name="Yandava C."/>
            <person name="Wortman J."/>
            <person name="Nusbaum C."/>
            <person name="Birren B."/>
        </authorList>
    </citation>
    <scope>NUCLEOTIDE SEQUENCE</scope>
    <source>
        <strain evidence="2">ATCC 64411</strain>
    </source>
</reference>
<reference evidence="3" key="4">
    <citation type="journal article" date="2015" name="G3 (Bethesda)">
        <title>Genome sequences of three phytopathogenic species of the Magnaporthaceae family of fungi.</title>
        <authorList>
            <person name="Okagaki L.H."/>
            <person name="Nunes C.C."/>
            <person name="Sailsbery J."/>
            <person name="Clay B."/>
            <person name="Brown D."/>
            <person name="John T."/>
            <person name="Oh Y."/>
            <person name="Young N."/>
            <person name="Fitzgerald M."/>
            <person name="Haas B.J."/>
            <person name="Zeng Q."/>
            <person name="Young S."/>
            <person name="Adiconis X."/>
            <person name="Fan L."/>
            <person name="Levin J.Z."/>
            <person name="Mitchell T.K."/>
            <person name="Okubara P.A."/>
            <person name="Farman M.L."/>
            <person name="Kohn L.M."/>
            <person name="Birren B."/>
            <person name="Ma L.-J."/>
            <person name="Dean R.A."/>
        </authorList>
    </citation>
    <scope>NUCLEOTIDE SEQUENCE</scope>
    <source>
        <strain evidence="3">ATCC 64411 / 73-15</strain>
    </source>
</reference>
<reference evidence="4" key="1">
    <citation type="submission" date="2010-05" db="EMBL/GenBank/DDBJ databases">
        <title>The genome sequence of Magnaporthe poae strain ATCC 64411.</title>
        <authorList>
            <person name="Ma L.-J."/>
            <person name="Dead R."/>
            <person name="Young S."/>
            <person name="Zeng Q."/>
            <person name="Koehrsen M."/>
            <person name="Alvarado L."/>
            <person name="Berlin A."/>
            <person name="Chapman S.B."/>
            <person name="Chen Z."/>
            <person name="Freedman E."/>
            <person name="Gellesch M."/>
            <person name="Goldberg J."/>
            <person name="Griggs A."/>
            <person name="Gujja S."/>
            <person name="Heilman E.R."/>
            <person name="Heiman D."/>
            <person name="Hepburn T."/>
            <person name="Howarth C."/>
            <person name="Jen D."/>
            <person name="Larson L."/>
            <person name="Mehta T."/>
            <person name="Neiman D."/>
            <person name="Pearson M."/>
            <person name="Roberts A."/>
            <person name="Saif S."/>
            <person name="Shea T."/>
            <person name="Shenoy N."/>
            <person name="Sisk P."/>
            <person name="Stolte C."/>
            <person name="Sykes S."/>
            <person name="Walk T."/>
            <person name="White J."/>
            <person name="Yandava C."/>
            <person name="Haas B."/>
            <person name="Nusbaum C."/>
            <person name="Birren B."/>
        </authorList>
    </citation>
    <scope>NUCLEOTIDE SEQUENCE [LARGE SCALE GENOMIC DNA]</scope>
    <source>
        <strain evidence="4">ATCC 64411 / 73-15</strain>
    </source>
</reference>
<gene>
    <name evidence="2" type="ORF">MAPG_04197</name>
</gene>
<dbReference type="Proteomes" id="UP000011715">
    <property type="component" value="Unassembled WGS sequence"/>
</dbReference>
<dbReference type="VEuPathDB" id="FungiDB:MAPG_04197"/>
<dbReference type="AlphaFoldDB" id="A0A0C4DW28"/>
<name>A0A0C4DW28_MAGP6</name>
<proteinExistence type="inferred from homology"/>
<reference evidence="2" key="2">
    <citation type="submission" date="2010-05" db="EMBL/GenBank/DDBJ databases">
        <title>The Genome Sequence of Magnaporthe poae strain ATCC 64411.</title>
        <authorList>
            <consortium name="The Broad Institute Genome Sequencing Platform"/>
            <consortium name="Broad Institute Genome Sequencing Center for Infectious Disease"/>
            <person name="Ma L.-J."/>
            <person name="Dead R."/>
            <person name="Young S."/>
            <person name="Zeng Q."/>
            <person name="Koehrsen M."/>
            <person name="Alvarado L."/>
            <person name="Berlin A."/>
            <person name="Chapman S.B."/>
            <person name="Chen Z."/>
            <person name="Freedman E."/>
            <person name="Gellesch M."/>
            <person name="Goldberg J."/>
            <person name="Griggs A."/>
            <person name="Gujja S."/>
            <person name="Heilman E.R."/>
            <person name="Heiman D."/>
            <person name="Hepburn T."/>
            <person name="Howarth C."/>
            <person name="Jen D."/>
            <person name="Larson L."/>
            <person name="Mehta T."/>
            <person name="Neiman D."/>
            <person name="Pearson M."/>
            <person name="Roberts A."/>
            <person name="Saif S."/>
            <person name="Shea T."/>
            <person name="Shenoy N."/>
            <person name="Sisk P."/>
            <person name="Stolte C."/>
            <person name="Sykes S."/>
            <person name="Walk T."/>
            <person name="White J."/>
            <person name="Yandava C."/>
            <person name="Haas B."/>
            <person name="Nusbaum C."/>
            <person name="Birren B."/>
        </authorList>
    </citation>
    <scope>NUCLEOTIDE SEQUENCE</scope>
    <source>
        <strain evidence="2">ATCC 64411</strain>
    </source>
</reference>
<dbReference type="eggNOG" id="ENOG502SPKX">
    <property type="taxonomic scope" value="Eukaryota"/>
</dbReference>
<dbReference type="EMBL" id="ADBL01000996">
    <property type="status" value="NOT_ANNOTATED_CDS"/>
    <property type="molecule type" value="Genomic_DNA"/>
</dbReference>
<dbReference type="GO" id="GO:0016491">
    <property type="term" value="F:oxidoreductase activity"/>
    <property type="evidence" value="ECO:0007669"/>
    <property type="project" value="InterPro"/>
</dbReference>
<evidence type="ECO:0000256" key="1">
    <source>
        <dbReference type="ARBA" id="ARBA00023604"/>
    </source>
</evidence>
<evidence type="ECO:0000313" key="2">
    <source>
        <dbReference type="EMBL" id="KLU85167.1"/>
    </source>
</evidence>
<dbReference type="InterPro" id="IPR044053">
    <property type="entry name" value="AsaB-like"/>
</dbReference>
<dbReference type="STRING" id="644358.A0A0C4DW28"/>
<evidence type="ECO:0000313" key="4">
    <source>
        <dbReference type="Proteomes" id="UP000011715"/>
    </source>
</evidence>
<dbReference type="PANTHER" id="PTHR34598:SF3">
    <property type="entry name" value="OXIDOREDUCTASE AN1597"/>
    <property type="match status" value="1"/>
</dbReference>
<accession>A0A0C4DW28</accession>
<dbReference type="EnsemblFungi" id="MAPG_04197T0">
    <property type="protein sequence ID" value="MAPG_04197T0"/>
    <property type="gene ID" value="MAPG_04197"/>
</dbReference>
<sequence length="198" mass="21919">MDGHSQHQATGIQQLITCLMMPPSATVSPRSCDPVGGSDEVISLNYLQWQDKFLAQKPFEILSEVPQGCPRANFSLRQGRPQKILRSSEPLKWSLVPGANVDLNDPMLCLGPVQAVHVDQSPAGAAELVRHHMGDRAKGLLKKRFRINNVWRPIVHEVENYPLAVCDGSSVPAGSLVEVDHVRKHYIGESLYVLESLR</sequence>
<dbReference type="EMBL" id="GL876968">
    <property type="protein sequence ID" value="KLU85167.1"/>
    <property type="molecule type" value="Genomic_DNA"/>
</dbReference>
<evidence type="ECO:0000313" key="3">
    <source>
        <dbReference type="EnsemblFungi" id="MAPG_04197T0"/>
    </source>
</evidence>
<organism evidence="3 4">
    <name type="scientific">Magnaporthiopsis poae (strain ATCC 64411 / 73-15)</name>
    <name type="common">Kentucky bluegrass fungus</name>
    <name type="synonym">Magnaporthe poae</name>
    <dbReference type="NCBI Taxonomy" id="644358"/>
    <lineage>
        <taxon>Eukaryota</taxon>
        <taxon>Fungi</taxon>
        <taxon>Dikarya</taxon>
        <taxon>Ascomycota</taxon>
        <taxon>Pezizomycotina</taxon>
        <taxon>Sordariomycetes</taxon>
        <taxon>Sordariomycetidae</taxon>
        <taxon>Magnaporthales</taxon>
        <taxon>Magnaporthaceae</taxon>
        <taxon>Magnaporthiopsis</taxon>
    </lineage>
</organism>
<dbReference type="PANTHER" id="PTHR34598">
    <property type="entry name" value="BLL6449 PROTEIN"/>
    <property type="match status" value="1"/>
</dbReference>
<reference evidence="3" key="5">
    <citation type="submission" date="2015-06" db="UniProtKB">
        <authorList>
            <consortium name="EnsemblFungi"/>
        </authorList>
    </citation>
    <scope>IDENTIFICATION</scope>
    <source>
        <strain evidence="3">ATCC 64411</strain>
    </source>
</reference>
<comment type="similarity">
    <text evidence="1">Belongs to the asaB hydroxylase/desaturase family.</text>
</comment>
<keyword evidence="4" id="KW-1185">Reference proteome</keyword>